<feature type="region of interest" description="Disordered" evidence="1">
    <location>
        <begin position="153"/>
        <end position="238"/>
    </location>
</feature>
<proteinExistence type="predicted"/>
<accession>A0A0C3GHD1</accession>
<gene>
    <name evidence="2" type="ORF">OIDMADRAFT_33645</name>
</gene>
<feature type="compositionally biased region" description="Polar residues" evidence="1">
    <location>
        <begin position="176"/>
        <end position="186"/>
    </location>
</feature>
<dbReference type="HOGENOM" id="CLU_366841_0_0_1"/>
<reference evidence="3" key="2">
    <citation type="submission" date="2015-01" db="EMBL/GenBank/DDBJ databases">
        <title>Evolutionary Origins and Diversification of the Mycorrhizal Mutualists.</title>
        <authorList>
            <consortium name="DOE Joint Genome Institute"/>
            <consortium name="Mycorrhizal Genomics Consortium"/>
            <person name="Kohler A."/>
            <person name="Kuo A."/>
            <person name="Nagy L.G."/>
            <person name="Floudas D."/>
            <person name="Copeland A."/>
            <person name="Barry K.W."/>
            <person name="Cichocki N."/>
            <person name="Veneault-Fourrey C."/>
            <person name="LaButti K."/>
            <person name="Lindquist E.A."/>
            <person name="Lipzen A."/>
            <person name="Lundell T."/>
            <person name="Morin E."/>
            <person name="Murat C."/>
            <person name="Riley R."/>
            <person name="Ohm R."/>
            <person name="Sun H."/>
            <person name="Tunlid A."/>
            <person name="Henrissat B."/>
            <person name="Grigoriev I.V."/>
            <person name="Hibbett D.S."/>
            <person name="Martin F."/>
        </authorList>
    </citation>
    <scope>NUCLEOTIDE SEQUENCE [LARGE SCALE GENOMIC DNA]</scope>
    <source>
        <strain evidence="3">Zn</strain>
    </source>
</reference>
<dbReference type="AlphaFoldDB" id="A0A0C3GHD1"/>
<name>A0A0C3GHD1_OIDMZ</name>
<organism evidence="2 3">
    <name type="scientific">Oidiodendron maius (strain Zn)</name>
    <dbReference type="NCBI Taxonomy" id="913774"/>
    <lineage>
        <taxon>Eukaryota</taxon>
        <taxon>Fungi</taxon>
        <taxon>Dikarya</taxon>
        <taxon>Ascomycota</taxon>
        <taxon>Pezizomycotina</taxon>
        <taxon>Leotiomycetes</taxon>
        <taxon>Leotiomycetes incertae sedis</taxon>
        <taxon>Myxotrichaceae</taxon>
        <taxon>Oidiodendron</taxon>
    </lineage>
</organism>
<reference evidence="2 3" key="1">
    <citation type="submission" date="2014-04" db="EMBL/GenBank/DDBJ databases">
        <authorList>
            <consortium name="DOE Joint Genome Institute"/>
            <person name="Kuo A."/>
            <person name="Martino E."/>
            <person name="Perotto S."/>
            <person name="Kohler A."/>
            <person name="Nagy L.G."/>
            <person name="Floudas D."/>
            <person name="Copeland A."/>
            <person name="Barry K.W."/>
            <person name="Cichocki N."/>
            <person name="Veneault-Fourrey C."/>
            <person name="LaButti K."/>
            <person name="Lindquist E.A."/>
            <person name="Lipzen A."/>
            <person name="Lundell T."/>
            <person name="Morin E."/>
            <person name="Murat C."/>
            <person name="Sun H."/>
            <person name="Tunlid A."/>
            <person name="Henrissat B."/>
            <person name="Grigoriev I.V."/>
            <person name="Hibbett D.S."/>
            <person name="Martin F."/>
            <person name="Nordberg H.P."/>
            <person name="Cantor M.N."/>
            <person name="Hua S.X."/>
        </authorList>
    </citation>
    <scope>NUCLEOTIDE SEQUENCE [LARGE SCALE GENOMIC DNA]</scope>
    <source>
        <strain evidence="2 3">Zn</strain>
    </source>
</reference>
<keyword evidence="3" id="KW-1185">Reference proteome</keyword>
<feature type="compositionally biased region" description="Low complexity" evidence="1">
    <location>
        <begin position="213"/>
        <end position="224"/>
    </location>
</feature>
<dbReference type="OrthoDB" id="3491794at2759"/>
<feature type="compositionally biased region" description="Polar residues" evidence="1">
    <location>
        <begin position="641"/>
        <end position="663"/>
    </location>
</feature>
<protein>
    <submittedName>
        <fullName evidence="2">Uncharacterized protein</fullName>
    </submittedName>
</protein>
<dbReference type="Proteomes" id="UP000054321">
    <property type="component" value="Unassembled WGS sequence"/>
</dbReference>
<sequence length="760" mass="83752">MVMGGAGWGDLIRNTLCQVMDAVSPFWSRFSRIGLIAATVSDISDALTVYGGELWRLGVLLVMRANADLRSQLGPDFQYRHASSKRTIPQILIVLCPHKLVQQIRNTAEDLGAEDTIEVTTRRSVEIRDSIEVFSTTFSPDYEPSPYMPMQISAEKSLSDPPADRRRAPKRRRTLNHGSVYSTASLNPRCGSAGPDATYSSPQPSECTNHMASRPSSEISSRSSTPVLTPDNSHSRTSVAEIDPDGLLLSSGPEDHLIAASNRDLAPVPASVTSATSITPLLTATKSLAVRNTTPKVEPSILNKAKEFFELRLRARSRRALYLVRAVQGFMEVDDATLYIREHMWAFKSEIFDGWEDISSIARFRRLYEGHQRIKLRREEYACADRFCYIFLEHDLDQLANSGDLILSQGRGRKTAAFHKQAESISSTVNAVRANRKAGRGYLHLLIDGGPGFVLLIGSQVSTIWERKLSRSDILLILEFLKTHLPEIYAVGKSLDVIASQALVDGFVAYGWNRNELLNTESTLIDTLKSHLAEKAGAVLQTQPPGFLGFQQPQGLCVSASVASEASEASGIDLDLNYCDLVESDDEECSSVSAPPVNYRSLKNTADASSPSITQGRERQRIGTPVYPSTLERTHKPFSASGESEPSTCNSVTTGDSESDESMQTPTAVIGEHMAMENLPAHSTETVCLDLPTDFHNVEEDELWNWSEVDMQDIHMLVDVPLGFLGPYEGPISQWNNLGPPTLSYDQGKTPDHEGFWDLS</sequence>
<feature type="compositionally biased region" description="Polar residues" evidence="1">
    <location>
        <begin position="225"/>
        <end position="238"/>
    </location>
</feature>
<dbReference type="EMBL" id="KN832886">
    <property type="protein sequence ID" value="KIM95545.1"/>
    <property type="molecule type" value="Genomic_DNA"/>
</dbReference>
<feature type="region of interest" description="Disordered" evidence="1">
    <location>
        <begin position="601"/>
        <end position="663"/>
    </location>
</feature>
<evidence type="ECO:0000256" key="1">
    <source>
        <dbReference type="SAM" id="MobiDB-lite"/>
    </source>
</evidence>
<evidence type="ECO:0000313" key="3">
    <source>
        <dbReference type="Proteomes" id="UP000054321"/>
    </source>
</evidence>
<evidence type="ECO:0000313" key="2">
    <source>
        <dbReference type="EMBL" id="KIM95545.1"/>
    </source>
</evidence>
<feature type="compositionally biased region" description="Polar residues" evidence="1">
    <location>
        <begin position="198"/>
        <end position="211"/>
    </location>
</feature>
<feature type="compositionally biased region" description="Polar residues" evidence="1">
    <location>
        <begin position="601"/>
        <end position="615"/>
    </location>
</feature>
<dbReference type="InParanoid" id="A0A0C3GHD1"/>